<name>A0A0E4CNP5_MYCLN</name>
<dbReference type="InterPro" id="IPR002575">
    <property type="entry name" value="Aminoglycoside_PTrfase"/>
</dbReference>
<evidence type="ECO:0000313" key="3">
    <source>
        <dbReference type="Proteomes" id="UP000199251"/>
    </source>
</evidence>
<dbReference type="InterPro" id="IPR011009">
    <property type="entry name" value="Kinase-like_dom_sf"/>
</dbReference>
<proteinExistence type="predicted"/>
<dbReference type="GO" id="GO:0016740">
    <property type="term" value="F:transferase activity"/>
    <property type="evidence" value="ECO:0007669"/>
    <property type="project" value="UniProtKB-KW"/>
</dbReference>
<dbReference type="PANTHER" id="PTHR23020:SF41">
    <property type="entry name" value="AMINOGLYCOSIDE PHOSPHOTRANSFERASE DOMAIN-CONTAINING PROTEIN"/>
    <property type="match status" value="1"/>
</dbReference>
<accession>A0A0E4CNP5</accession>
<sequence length="419" mass="46614">MLVTCATQLAGARTPHDEGKQKMTICDKAATIAIAGQVASTIFSERFLPHAPVDNPAVVPPSAEAITTAWLTSVLCSQVGGARVVEVRVSRGDNGTSARRAIDVVYNDAGAAAGLPTKLFSKSTATIGSRMLLGVTGIAEGESVFYTYARPDLKLRSPRAFYSGYDPKSYRSLLLLEDLTVRGWTFPDPMHNRIHRTDAEDMVTEMALYHGAMWDSPRFRTDLTALRPSLQWQENLNRKVGFEKRTLTGLERAKHVVNAKLYAQKDKLYPAFMRSLALHQNGPPTLLHQDLHLGNWLRDDNGQLGLYDWQCVAKGSWALDYSYAIGGSLTTSDRREWQEDLLRLYVEQLKQSGVVNAPSFDEAWLAYRQQPMHALAFALFTLGGSRFEPELQPEEYTLASIERIAQHVTDLRSIEALQG</sequence>
<organism evidence="2 3">
    <name type="scientific">Mycobacterium lentiflavum</name>
    <dbReference type="NCBI Taxonomy" id="141349"/>
    <lineage>
        <taxon>Bacteria</taxon>
        <taxon>Bacillati</taxon>
        <taxon>Actinomycetota</taxon>
        <taxon>Actinomycetes</taxon>
        <taxon>Mycobacteriales</taxon>
        <taxon>Mycobacteriaceae</taxon>
        <taxon>Mycobacterium</taxon>
        <taxon>Mycobacterium simiae complex</taxon>
    </lineage>
</organism>
<feature type="domain" description="Aminoglycoside phosphotransferase" evidence="1">
    <location>
        <begin position="239"/>
        <end position="345"/>
    </location>
</feature>
<dbReference type="Proteomes" id="UP000199251">
    <property type="component" value="Unassembled WGS sequence"/>
</dbReference>
<dbReference type="Pfam" id="PF01636">
    <property type="entry name" value="APH"/>
    <property type="match status" value="1"/>
</dbReference>
<dbReference type="PANTHER" id="PTHR23020">
    <property type="entry name" value="UNCHARACTERIZED NUCLEAR HORMONE RECEPTOR-RELATED"/>
    <property type="match status" value="1"/>
</dbReference>
<dbReference type="EMBL" id="CTEE01000001">
    <property type="protein sequence ID" value="CQD14991.1"/>
    <property type="molecule type" value="Genomic_DNA"/>
</dbReference>
<dbReference type="AlphaFoldDB" id="A0A0E4CNP5"/>
<protein>
    <submittedName>
        <fullName evidence="2">Aminoglycoside phosphotransferase</fullName>
    </submittedName>
</protein>
<gene>
    <name evidence="2" type="ORF">BN1232_03193</name>
</gene>
<dbReference type="Gene3D" id="3.90.1200.10">
    <property type="match status" value="1"/>
</dbReference>
<reference evidence="2 3" key="1">
    <citation type="submission" date="2015-03" db="EMBL/GenBank/DDBJ databases">
        <authorList>
            <person name="Urmite Genomes"/>
        </authorList>
    </citation>
    <scope>NUCLEOTIDE SEQUENCE [LARGE SCALE GENOMIC DNA]</scope>
    <source>
        <strain evidence="2 3">CSUR P1491</strain>
    </source>
</reference>
<keyword evidence="2" id="KW-0808">Transferase</keyword>
<dbReference type="InterPro" id="IPR052961">
    <property type="entry name" value="Oxido-Kinase-like_Enzymes"/>
</dbReference>
<dbReference type="SUPFAM" id="SSF56112">
    <property type="entry name" value="Protein kinase-like (PK-like)"/>
    <property type="match status" value="1"/>
</dbReference>
<dbReference type="STRING" id="141349.BN1232_03193"/>
<evidence type="ECO:0000313" key="2">
    <source>
        <dbReference type="EMBL" id="CQD14991.1"/>
    </source>
</evidence>
<evidence type="ECO:0000259" key="1">
    <source>
        <dbReference type="Pfam" id="PF01636"/>
    </source>
</evidence>